<evidence type="ECO:0000256" key="7">
    <source>
        <dbReference type="HAMAP-Rule" id="MF_02065"/>
    </source>
</evidence>
<comment type="similarity">
    <text evidence="7">Belongs to the transglycosylase MltG family.</text>
</comment>
<evidence type="ECO:0000313" key="9">
    <source>
        <dbReference type="Proteomes" id="UP000650628"/>
    </source>
</evidence>
<evidence type="ECO:0000256" key="5">
    <source>
        <dbReference type="ARBA" id="ARBA00023239"/>
    </source>
</evidence>
<keyword evidence="5 7" id="KW-0456">Lyase</keyword>
<protein>
    <recommendedName>
        <fullName evidence="7">Endolytic murein transglycosylase</fullName>
        <ecNumber evidence="7">4.2.2.29</ecNumber>
    </recommendedName>
    <alternativeName>
        <fullName evidence="7">Peptidoglycan lytic transglycosylase</fullName>
    </alternativeName>
    <alternativeName>
        <fullName evidence="7">Peptidoglycan polymerization terminase</fullName>
    </alternativeName>
</protein>
<accession>A0A8J3TY29</accession>
<reference evidence="8 9" key="1">
    <citation type="submission" date="2021-01" db="EMBL/GenBank/DDBJ databases">
        <title>Whole genome shotgun sequence of Planotetraspora mira NBRC 15435.</title>
        <authorList>
            <person name="Komaki H."/>
            <person name="Tamura T."/>
        </authorList>
    </citation>
    <scope>NUCLEOTIDE SEQUENCE [LARGE SCALE GENOMIC DNA]</scope>
    <source>
        <strain evidence="8 9">NBRC 15435</strain>
    </source>
</reference>
<dbReference type="EMBL" id="BOOO01000046">
    <property type="protein sequence ID" value="GII34066.1"/>
    <property type="molecule type" value="Genomic_DNA"/>
</dbReference>
<dbReference type="GO" id="GO:0071555">
    <property type="term" value="P:cell wall organization"/>
    <property type="evidence" value="ECO:0007669"/>
    <property type="project" value="UniProtKB-KW"/>
</dbReference>
<dbReference type="PANTHER" id="PTHR30518:SF2">
    <property type="entry name" value="ENDOLYTIC MUREIN TRANSGLYCOSYLASE"/>
    <property type="match status" value="1"/>
</dbReference>
<dbReference type="GO" id="GO:0009252">
    <property type="term" value="P:peptidoglycan biosynthetic process"/>
    <property type="evidence" value="ECO:0007669"/>
    <property type="project" value="UniProtKB-UniRule"/>
</dbReference>
<comment type="catalytic activity">
    <reaction evidence="7">
        <text>a peptidoglycan chain = a peptidoglycan chain with N-acetyl-1,6-anhydromuramyl-[peptide] at the reducing end + a peptidoglycan chain with N-acetylglucosamine at the non-reducing end.</text>
        <dbReference type="EC" id="4.2.2.29"/>
    </reaction>
</comment>
<evidence type="ECO:0000256" key="4">
    <source>
        <dbReference type="ARBA" id="ARBA00023136"/>
    </source>
</evidence>
<evidence type="ECO:0000256" key="6">
    <source>
        <dbReference type="ARBA" id="ARBA00023316"/>
    </source>
</evidence>
<proteinExistence type="inferred from homology"/>
<dbReference type="CDD" id="cd08010">
    <property type="entry name" value="MltG_like"/>
    <property type="match status" value="1"/>
</dbReference>
<dbReference type="NCBIfam" id="TIGR00247">
    <property type="entry name" value="endolytic transglycosylase MltG"/>
    <property type="match status" value="1"/>
</dbReference>
<dbReference type="GO" id="GO:0008932">
    <property type="term" value="F:lytic endotransglycosylase activity"/>
    <property type="evidence" value="ECO:0007669"/>
    <property type="project" value="UniProtKB-UniRule"/>
</dbReference>
<keyword evidence="1 7" id="KW-1003">Cell membrane</keyword>
<keyword evidence="3 7" id="KW-1133">Transmembrane helix</keyword>
<comment type="caution">
    <text evidence="8">The sequence shown here is derived from an EMBL/GenBank/DDBJ whole genome shotgun (WGS) entry which is preliminary data.</text>
</comment>
<keyword evidence="4 7" id="KW-0472">Membrane</keyword>
<keyword evidence="6 7" id="KW-0961">Cell wall biogenesis/degradation</keyword>
<dbReference type="HAMAP" id="MF_02065">
    <property type="entry name" value="MltG"/>
    <property type="match status" value="1"/>
</dbReference>
<gene>
    <name evidence="7" type="primary">mltG</name>
    <name evidence="8" type="ORF">Pmi06nite_75080</name>
</gene>
<dbReference type="RefSeq" id="WP_203957885.1">
    <property type="nucleotide sequence ID" value="NZ_BOOO01000046.1"/>
</dbReference>
<evidence type="ECO:0000256" key="3">
    <source>
        <dbReference type="ARBA" id="ARBA00022989"/>
    </source>
</evidence>
<sequence length="344" mass="37075">MRRATGVVIGGAALVAAAIAFGVHSIVRTAPAAEDFEGAGTGTVTVEITPGASAGEIAETLKHAGVVASAQSFVDEVVQRSKESSLHPGQYRLKRRMAAASALDLLLTPASRVIKRVTVPEGMRLADVLATLAKGSGIPLADFTKAVAEPDRLRLPAYAKGQVEGFLFPATYEIEPTATAGDVLRNMVVRFRAASQHVDLERLAAERRLTPLEAVTMASIVQAEGGQDADYPKIARVMFNRLLRGGKLEMDSTVNYALRRHTLKVSEQDTKTASPYNTYAHEGLPPGPIGNPGEKALRAVLHPASGDWYWFVTTDPGRRITKFTDKEAEFLKYREELNKNLGTN</sequence>
<dbReference type="PANTHER" id="PTHR30518">
    <property type="entry name" value="ENDOLYTIC MUREIN TRANSGLYCOSYLASE"/>
    <property type="match status" value="1"/>
</dbReference>
<evidence type="ECO:0000256" key="1">
    <source>
        <dbReference type="ARBA" id="ARBA00022475"/>
    </source>
</evidence>
<dbReference type="Gene3D" id="3.30.1490.480">
    <property type="entry name" value="Endolytic murein transglycosylase"/>
    <property type="match status" value="1"/>
</dbReference>
<dbReference type="InterPro" id="IPR003770">
    <property type="entry name" value="MLTG-like"/>
</dbReference>
<dbReference type="EC" id="4.2.2.29" evidence="7"/>
<evidence type="ECO:0000256" key="2">
    <source>
        <dbReference type="ARBA" id="ARBA00022692"/>
    </source>
</evidence>
<dbReference type="Pfam" id="PF02618">
    <property type="entry name" value="YceG"/>
    <property type="match status" value="1"/>
</dbReference>
<comment type="function">
    <text evidence="7">Functions as a peptidoglycan terminase that cleaves nascent peptidoglycan strands endolytically to terminate their elongation.</text>
</comment>
<keyword evidence="2 7" id="KW-0812">Transmembrane</keyword>
<keyword evidence="9" id="KW-1185">Reference proteome</keyword>
<dbReference type="Proteomes" id="UP000650628">
    <property type="component" value="Unassembled WGS sequence"/>
</dbReference>
<feature type="site" description="Important for catalytic activity" evidence="7">
    <location>
        <position position="224"/>
    </location>
</feature>
<name>A0A8J3TY29_9ACTN</name>
<dbReference type="AlphaFoldDB" id="A0A8J3TY29"/>
<organism evidence="8 9">
    <name type="scientific">Planotetraspora mira</name>
    <dbReference type="NCBI Taxonomy" id="58121"/>
    <lineage>
        <taxon>Bacteria</taxon>
        <taxon>Bacillati</taxon>
        <taxon>Actinomycetota</taxon>
        <taxon>Actinomycetes</taxon>
        <taxon>Streptosporangiales</taxon>
        <taxon>Streptosporangiaceae</taxon>
        <taxon>Planotetraspora</taxon>
    </lineage>
</organism>
<evidence type="ECO:0000313" key="8">
    <source>
        <dbReference type="EMBL" id="GII34066.1"/>
    </source>
</evidence>
<dbReference type="GO" id="GO:0005886">
    <property type="term" value="C:plasma membrane"/>
    <property type="evidence" value="ECO:0007669"/>
    <property type="project" value="UniProtKB-UniRule"/>
</dbReference>